<name>A0A0K9PUM0_ZOSMR</name>
<evidence type="ECO:0000313" key="2">
    <source>
        <dbReference type="EMBL" id="KMZ72686.1"/>
    </source>
</evidence>
<dbReference type="SUPFAM" id="SSF48371">
    <property type="entry name" value="ARM repeat"/>
    <property type="match status" value="2"/>
</dbReference>
<feature type="repeat" description="ARM" evidence="1">
    <location>
        <begin position="227"/>
        <end position="269"/>
    </location>
</feature>
<dbReference type="InterPro" id="IPR016024">
    <property type="entry name" value="ARM-type_fold"/>
</dbReference>
<dbReference type="OrthoDB" id="409644at2759"/>
<sequence>MASMSTINLNLYPNSSLIRCQHQRKHHACHVHLRTASDRKGSSDVKHTTVSWIVPITSHPPFVHIRHRRNCVENYDGTSVPTEVDPPLPNLGKSSLEDSYIGVFIQMLGLYNDPLDREQAVTTLWKYALGGKQCVDNIMKFSGCINLIVNLLKSDSPFSCEAAAGLLQSISSVDIYRKTVEQSGAIEEITAVLLQTTLTLEIIERCVFTLNNLSVDEELGVKIAKSDLLHMLIKLLDREEVKVKESAGGVLANLALNRCNHNAMVEAGVIPMLAKLLKYDVEGQSVVRKKAKNALMELSKDEFYKILIIEADLMFVPIIGAEAYKSLRPITHSWPSLPDGTEFKRTPTPSRYGASELLLGLHARENSELEEAKMKAVVGRSRQQFLARIGAIESVEVESSANEQQTLLPLIDGVSRLVLMLELEDISAISKAARSISDVLISEEIRRAFIVAGAVPRLLQLLDHNDNAVRESAISAIEKLSVSPEVCQIFKEENMFTLLSSFIKNVGISQGIKEKAVNILARISNPEKVRNVEFDDKLINGSRNLSRNSQITDGMGDTFVALSPSQTMVMEKMIDSDIISCLVQIIKSSSPNLQIKAASILEHFTSSDVHLSALIGAGLDSALLSVLQKTSSMSDTEDGNEMEKHGDSNEEAGLVIASASRLLAKMMNSYVFRHKTNFIPFVRELRKNLKNGKLTHNSKEWVATCLVKMNLIVGFDDIDVEVVVYEAIPRLIMQMKSPYSDTYESAIFELKDIFSRGIGECSIAFSAAGGIFPLVEVIKKIRGPALESGLAVLCELSKNNENHTAIIAAGAVPVLKRIVNSEGSHSNKALHLIKMLPV</sequence>
<reference evidence="3" key="1">
    <citation type="journal article" date="2016" name="Nature">
        <title>The genome of the seagrass Zostera marina reveals angiosperm adaptation to the sea.</title>
        <authorList>
            <person name="Olsen J.L."/>
            <person name="Rouze P."/>
            <person name="Verhelst B."/>
            <person name="Lin Y.-C."/>
            <person name="Bayer T."/>
            <person name="Collen J."/>
            <person name="Dattolo E."/>
            <person name="De Paoli E."/>
            <person name="Dittami S."/>
            <person name="Maumus F."/>
            <person name="Michel G."/>
            <person name="Kersting A."/>
            <person name="Lauritano C."/>
            <person name="Lohaus R."/>
            <person name="Toepel M."/>
            <person name="Tonon T."/>
            <person name="Vanneste K."/>
            <person name="Amirebrahimi M."/>
            <person name="Brakel J."/>
            <person name="Bostroem C."/>
            <person name="Chovatia M."/>
            <person name="Grimwood J."/>
            <person name="Jenkins J.W."/>
            <person name="Jueterbock A."/>
            <person name="Mraz A."/>
            <person name="Stam W.T."/>
            <person name="Tice H."/>
            <person name="Bornberg-Bauer E."/>
            <person name="Green P.J."/>
            <person name="Pearson G.A."/>
            <person name="Procaccini G."/>
            <person name="Duarte C.M."/>
            <person name="Schmutz J."/>
            <person name="Reusch T.B.H."/>
            <person name="Van de Peer Y."/>
        </authorList>
    </citation>
    <scope>NUCLEOTIDE SEQUENCE [LARGE SCALE GENOMIC DNA]</scope>
    <source>
        <strain evidence="3">cv. Finnish</strain>
    </source>
</reference>
<dbReference type="Gene3D" id="1.25.10.10">
    <property type="entry name" value="Leucine-rich Repeat Variant"/>
    <property type="match status" value="4"/>
</dbReference>
<dbReference type="Proteomes" id="UP000036987">
    <property type="component" value="Unassembled WGS sequence"/>
</dbReference>
<dbReference type="PANTHER" id="PTHR47451:SF1">
    <property type="entry name" value="ARM REPEAT SUPERFAMILY PROTEIN"/>
    <property type="match status" value="1"/>
</dbReference>
<evidence type="ECO:0000313" key="3">
    <source>
        <dbReference type="Proteomes" id="UP000036987"/>
    </source>
</evidence>
<accession>A0A0K9PUM0</accession>
<dbReference type="STRING" id="29655.A0A0K9PUM0"/>
<keyword evidence="3" id="KW-1185">Reference proteome</keyword>
<dbReference type="AlphaFoldDB" id="A0A0K9PUM0"/>
<dbReference type="PROSITE" id="PS50176">
    <property type="entry name" value="ARM_REPEAT"/>
    <property type="match status" value="3"/>
</dbReference>
<dbReference type="InterPro" id="IPR011989">
    <property type="entry name" value="ARM-like"/>
</dbReference>
<organism evidence="2 3">
    <name type="scientific">Zostera marina</name>
    <name type="common">Eelgrass</name>
    <dbReference type="NCBI Taxonomy" id="29655"/>
    <lineage>
        <taxon>Eukaryota</taxon>
        <taxon>Viridiplantae</taxon>
        <taxon>Streptophyta</taxon>
        <taxon>Embryophyta</taxon>
        <taxon>Tracheophyta</taxon>
        <taxon>Spermatophyta</taxon>
        <taxon>Magnoliopsida</taxon>
        <taxon>Liliopsida</taxon>
        <taxon>Zosteraceae</taxon>
        <taxon>Zostera</taxon>
    </lineage>
</organism>
<dbReference type="PANTHER" id="PTHR47451">
    <property type="entry name" value="ARM REPEAT SUPERFAMILY PROTEIN"/>
    <property type="match status" value="1"/>
</dbReference>
<proteinExistence type="predicted"/>
<gene>
    <name evidence="2" type="ORF">ZOSMA_15G00240</name>
</gene>
<evidence type="ECO:0000256" key="1">
    <source>
        <dbReference type="PROSITE-ProRule" id="PRU00259"/>
    </source>
</evidence>
<protein>
    <recommendedName>
        <fullName evidence="4">U-box domain-containing protein</fullName>
    </recommendedName>
</protein>
<comment type="caution">
    <text evidence="2">The sequence shown here is derived from an EMBL/GenBank/DDBJ whole genome shotgun (WGS) entry which is preliminary data.</text>
</comment>
<evidence type="ECO:0008006" key="4">
    <source>
        <dbReference type="Google" id="ProtNLM"/>
    </source>
</evidence>
<dbReference type="Pfam" id="PF00514">
    <property type="entry name" value="Arm"/>
    <property type="match status" value="1"/>
</dbReference>
<dbReference type="InterPro" id="IPR000225">
    <property type="entry name" value="Armadillo"/>
</dbReference>
<feature type="repeat" description="ARM" evidence="1">
    <location>
        <begin position="453"/>
        <end position="485"/>
    </location>
</feature>
<dbReference type="SMART" id="SM00185">
    <property type="entry name" value="ARM"/>
    <property type="match status" value="5"/>
</dbReference>
<feature type="repeat" description="ARM" evidence="1">
    <location>
        <begin position="184"/>
        <end position="218"/>
    </location>
</feature>
<dbReference type="OMA" id="QSICTLW"/>
<dbReference type="EMBL" id="LFYR01000620">
    <property type="protein sequence ID" value="KMZ72686.1"/>
    <property type="molecule type" value="Genomic_DNA"/>
</dbReference>